<dbReference type="EMBL" id="MZ447858">
    <property type="protein sequence ID" value="UAW01165.1"/>
    <property type="molecule type" value="Genomic_DNA"/>
</dbReference>
<dbReference type="GeneID" id="77933519"/>
<protein>
    <submittedName>
        <fullName evidence="1">Uncharacterized protein</fullName>
    </submittedName>
</protein>
<dbReference type="Proteomes" id="UP000828026">
    <property type="component" value="Segment"/>
</dbReference>
<keyword evidence="2" id="KW-1185">Reference proteome</keyword>
<dbReference type="KEGG" id="vg:77933519"/>
<evidence type="ECO:0000313" key="1">
    <source>
        <dbReference type="EMBL" id="UAW01165.1"/>
    </source>
</evidence>
<dbReference type="RefSeq" id="YP_010657600.1">
    <property type="nucleotide sequence ID" value="NC_070848.1"/>
</dbReference>
<evidence type="ECO:0000313" key="2">
    <source>
        <dbReference type="Proteomes" id="UP000828026"/>
    </source>
</evidence>
<reference evidence="1 2" key="1">
    <citation type="submission" date="2021-06" db="EMBL/GenBank/DDBJ databases">
        <authorList>
            <person name="Chen R."/>
            <person name="Qin H."/>
            <person name="He S."/>
            <person name="Han P."/>
            <person name="Xu F."/>
            <person name="Sun H."/>
            <person name="Fan H."/>
            <person name="Tong Y."/>
        </authorList>
    </citation>
    <scope>NUCLEOTIDE SEQUENCE [LARGE SCALE GENOMIC DNA]</scope>
</reference>
<accession>A0AAE9BP74</accession>
<organism evidence="1 2">
    <name type="scientific">Vibrio phage BUCT194</name>
    <dbReference type="NCBI Taxonomy" id="2859072"/>
    <lineage>
        <taxon>Viruses</taxon>
        <taxon>Duplodnaviria</taxon>
        <taxon>Heunggongvirae</taxon>
        <taxon>Uroviricota</taxon>
        <taxon>Caudoviricetes</taxon>
        <taxon>Schitoviridae</taxon>
        <taxon>Varunavirus</taxon>
        <taxon>Varunavirus BUCT194</taxon>
    </lineage>
</organism>
<name>A0AAE9BP74_9CAUD</name>
<proteinExistence type="predicted"/>
<sequence length="225" mass="24927">MSFDIVELKEALPKQHRSKITPQFIDDLNQMVADPDFGELYAKNAVTYATVLQEGRFKLTDYFNAVAFVSHKMLGMSSMAAYQKVFPDKVKDMVARNISNKDMQAYASTYNKNKLVTLIYEQTLIPDHIMYASIRHKAIAAQAALLSSTNEHIVQKAADSLMNHLKAPESAKLTLDIGTNDTGVIADLANAVANLSNQQRGKIIEGAIEPKEVAHSPILSNEDEE</sequence>